<feature type="transmembrane region" description="Helical" evidence="1">
    <location>
        <begin position="750"/>
        <end position="775"/>
    </location>
</feature>
<sequence length="830" mass="91694">MTSSQTTLQQISYIASIKNSLQIISQERSSTLTDTFLSTLAYNLQNYNTDPNVATQTLASQLSTMSTSLSRIKDSNFNQALDYLNMLNTSLSFVTASNSLIAVINGLESALSVLDSPLSSSVARIDLLDNSLFSTIPNTLTSIKQNVSNFNQSIATIPSLQIIVETMDVVTSFVKLFNGTNCIDSILADLSVINATIIEIPLGAIQSQYRSVKDGVISKTNGRLTTLFNDLHTALLSSLPNVTQQVNSFYNSKLDYGPSVNISDLWTLVPLKTFRTLNSSLNLQDLLALYTRFDTTRNSLMDFSTLSRDLSPLNSSVEAFDLNLTRTVISTLQSAPSTCAGSTHASCTGLSNTMPYLSTLVSNLRQTISGIPSLSVANSSLSSAESLIASTLSPLSTIKSLIVQLRALKNSFRFSQARTLLSSDFIPSIRQVTSTVPFQTIVDSLDSCQNSLNSLDMTTLSSQISALSPTFNSLNSMDVSSYMNNLNTETINSALNFDSMFSSVKSLVNGLNIESYTWYVDEANHQLNDIFLPDLFTADGYRLLAVVVFISLILFLPWLAVFPVCFPKCPSVLLIVSLIMSLFILLSCIVVALLLPLNIALVDTCDRVEEYAFLALQEFGGSSLNQSIGFSQEFMGFKLNVSIVPTTTIKSYFESQCENDVINSTLTQVESVAQSLPSFAMEYLKKFLGSLVVRDEFVNFIKNSLQTTVNNVFDEVRPIATVLSCARVNSYYRHGRNLVCQDIAGFLANFWFLFALLALLFLFDTYCFTIMYIVFRTQWYDRKASVVQAQQFTQDEAALKEARLAKLRSYSTPRRFSKIRKAENIELEDV</sequence>
<dbReference type="AlphaFoldDB" id="A0AA88KFB3"/>
<dbReference type="Proteomes" id="UP000816034">
    <property type="component" value="Unassembled WGS sequence"/>
</dbReference>
<evidence type="ECO:0000313" key="3">
    <source>
        <dbReference type="Proteomes" id="UP000816034"/>
    </source>
</evidence>
<comment type="caution">
    <text evidence="2">The sequence shown here is derived from an EMBL/GenBank/DDBJ whole genome shotgun (WGS) entry which is preliminary data.</text>
</comment>
<evidence type="ECO:0000313" key="2">
    <source>
        <dbReference type="EMBL" id="KAG2377650.1"/>
    </source>
</evidence>
<organism evidence="2 3">
    <name type="scientific">Naegleria lovaniensis</name>
    <name type="common">Amoeba</name>
    <dbReference type="NCBI Taxonomy" id="51637"/>
    <lineage>
        <taxon>Eukaryota</taxon>
        <taxon>Discoba</taxon>
        <taxon>Heterolobosea</taxon>
        <taxon>Tetramitia</taxon>
        <taxon>Eutetramitia</taxon>
        <taxon>Vahlkampfiidae</taxon>
        <taxon>Naegleria</taxon>
    </lineage>
</organism>
<protein>
    <submittedName>
        <fullName evidence="2">Uncharacterized protein</fullName>
    </submittedName>
</protein>
<reference evidence="2 3" key="1">
    <citation type="journal article" date="2018" name="BMC Genomics">
        <title>The genome of Naegleria lovaniensis, the basis for a comparative approach to unravel pathogenicity factors of the human pathogenic amoeba N. fowleri.</title>
        <authorList>
            <person name="Liechti N."/>
            <person name="Schurch N."/>
            <person name="Bruggmann R."/>
            <person name="Wittwer M."/>
        </authorList>
    </citation>
    <scope>NUCLEOTIDE SEQUENCE [LARGE SCALE GENOMIC DNA]</scope>
    <source>
        <strain evidence="2 3">ATCC 30569</strain>
    </source>
</reference>
<accession>A0AA88KFB3</accession>
<dbReference type="RefSeq" id="XP_044544912.1">
    <property type="nucleotide sequence ID" value="XM_044699323.1"/>
</dbReference>
<dbReference type="EMBL" id="PYSW02000037">
    <property type="protein sequence ID" value="KAG2377650.1"/>
    <property type="molecule type" value="Genomic_DNA"/>
</dbReference>
<gene>
    <name evidence="2" type="ORF">C9374_009166</name>
</gene>
<keyword evidence="3" id="KW-1185">Reference proteome</keyword>
<name>A0AA88KFB3_NAELO</name>
<proteinExistence type="predicted"/>
<keyword evidence="1" id="KW-0812">Transmembrane</keyword>
<keyword evidence="1" id="KW-1133">Transmembrane helix</keyword>
<evidence type="ECO:0000256" key="1">
    <source>
        <dbReference type="SAM" id="Phobius"/>
    </source>
</evidence>
<feature type="transmembrane region" description="Helical" evidence="1">
    <location>
        <begin position="543"/>
        <end position="565"/>
    </location>
</feature>
<keyword evidence="1" id="KW-0472">Membrane</keyword>
<feature type="transmembrane region" description="Helical" evidence="1">
    <location>
        <begin position="572"/>
        <end position="595"/>
    </location>
</feature>
<dbReference type="GeneID" id="68101620"/>